<organism evidence="3 4">
    <name type="scientific">Pseudarcicella hirudinis</name>
    <dbReference type="NCBI Taxonomy" id="1079859"/>
    <lineage>
        <taxon>Bacteria</taxon>
        <taxon>Pseudomonadati</taxon>
        <taxon>Bacteroidota</taxon>
        <taxon>Cytophagia</taxon>
        <taxon>Cytophagales</taxon>
        <taxon>Flectobacillaceae</taxon>
        <taxon>Pseudarcicella</taxon>
    </lineage>
</organism>
<dbReference type="EMBL" id="FOXH01000004">
    <property type="protein sequence ID" value="SFP60053.1"/>
    <property type="molecule type" value="Genomic_DNA"/>
</dbReference>
<evidence type="ECO:0000313" key="3">
    <source>
        <dbReference type="EMBL" id="SFP60053.1"/>
    </source>
</evidence>
<gene>
    <name evidence="3" type="ORF">SAMN04515674_104165</name>
</gene>
<keyword evidence="1" id="KW-1133">Transmembrane helix</keyword>
<dbReference type="NCBIfam" id="NF047864">
    <property type="entry name" value="CBU_0592_membra"/>
    <property type="match status" value="1"/>
</dbReference>
<dbReference type="InterPro" id="IPR058058">
    <property type="entry name" value="CBU_0592-like"/>
</dbReference>
<feature type="transmembrane region" description="Helical" evidence="1">
    <location>
        <begin position="57"/>
        <end position="74"/>
    </location>
</feature>
<dbReference type="STRING" id="1079859.SAMN04515674_104165"/>
<keyword evidence="1" id="KW-0812">Transmembrane</keyword>
<dbReference type="Proteomes" id="UP000199306">
    <property type="component" value="Unassembled WGS sequence"/>
</dbReference>
<evidence type="ECO:0000256" key="1">
    <source>
        <dbReference type="SAM" id="Phobius"/>
    </source>
</evidence>
<accession>A0A1I5RNH9</accession>
<dbReference type="AlphaFoldDB" id="A0A1I5RNH9"/>
<sequence>MNLIIEIIGWVGSVLIVGAFGLNSLGKIASTSIEYQLANIFGGLCFVINTIHHSAYPSAFVNVVWVFIALFAIFRKK</sequence>
<keyword evidence="4" id="KW-1185">Reference proteome</keyword>
<evidence type="ECO:0000313" key="4">
    <source>
        <dbReference type="Proteomes" id="UP000199306"/>
    </source>
</evidence>
<feature type="domain" description="CBU-0592-like" evidence="2">
    <location>
        <begin position="6"/>
        <end position="75"/>
    </location>
</feature>
<name>A0A1I5RNH9_9BACT</name>
<dbReference type="Pfam" id="PF26604">
    <property type="entry name" value="CBU_0592"/>
    <property type="match status" value="1"/>
</dbReference>
<evidence type="ECO:0000259" key="2">
    <source>
        <dbReference type="Pfam" id="PF26604"/>
    </source>
</evidence>
<dbReference type="OrthoDB" id="7063597at2"/>
<keyword evidence="1" id="KW-0472">Membrane</keyword>
<reference evidence="3 4" key="1">
    <citation type="submission" date="2016-10" db="EMBL/GenBank/DDBJ databases">
        <authorList>
            <person name="de Groot N.N."/>
        </authorList>
    </citation>
    <scope>NUCLEOTIDE SEQUENCE [LARGE SCALE GENOMIC DNA]</scope>
    <source>
        <strain evidence="4">E92,LMG 26720,CCM 7988</strain>
    </source>
</reference>
<feature type="transmembrane region" description="Helical" evidence="1">
    <location>
        <begin position="33"/>
        <end position="51"/>
    </location>
</feature>
<feature type="transmembrane region" description="Helical" evidence="1">
    <location>
        <begin position="7"/>
        <end position="26"/>
    </location>
</feature>
<proteinExistence type="predicted"/>
<dbReference type="RefSeq" id="WP_092015480.1">
    <property type="nucleotide sequence ID" value="NZ_FOXH01000004.1"/>
</dbReference>
<protein>
    <recommendedName>
        <fullName evidence="2">CBU-0592-like domain-containing protein</fullName>
    </recommendedName>
</protein>